<reference evidence="2" key="1">
    <citation type="submission" date="2018-06" db="EMBL/GenBank/DDBJ databases">
        <authorList>
            <person name="Zhirakovskaya E."/>
        </authorList>
    </citation>
    <scope>NUCLEOTIDE SEQUENCE</scope>
</reference>
<gene>
    <name evidence="2" type="ORF">MNBD_NITROSPIRAE01-304</name>
</gene>
<dbReference type="EMBL" id="UOGF01000002">
    <property type="protein sequence ID" value="VAX25781.1"/>
    <property type="molecule type" value="Genomic_DNA"/>
</dbReference>
<dbReference type="InterPro" id="IPR029060">
    <property type="entry name" value="PIN-like_dom_sf"/>
</dbReference>
<dbReference type="AlphaFoldDB" id="A0A3B1CGT1"/>
<dbReference type="PANTHER" id="PTHR36173">
    <property type="entry name" value="RIBONUCLEASE VAPC16-RELATED"/>
    <property type="match status" value="1"/>
</dbReference>
<name>A0A3B1CGT1_9ZZZZ</name>
<protein>
    <submittedName>
        <fullName evidence="2">Death on curing protein, Doc toxin</fullName>
    </submittedName>
</protein>
<organism evidence="2">
    <name type="scientific">hydrothermal vent metagenome</name>
    <dbReference type="NCBI Taxonomy" id="652676"/>
    <lineage>
        <taxon>unclassified sequences</taxon>
        <taxon>metagenomes</taxon>
        <taxon>ecological metagenomes</taxon>
    </lineage>
</organism>
<dbReference type="Pfam" id="PF01850">
    <property type="entry name" value="PIN"/>
    <property type="match status" value="1"/>
</dbReference>
<dbReference type="SUPFAM" id="SSF88723">
    <property type="entry name" value="PIN domain-like"/>
    <property type="match status" value="1"/>
</dbReference>
<dbReference type="InterPro" id="IPR002716">
    <property type="entry name" value="PIN_dom"/>
</dbReference>
<dbReference type="InterPro" id="IPR052919">
    <property type="entry name" value="TA_system_RNase"/>
</dbReference>
<evidence type="ECO:0000259" key="1">
    <source>
        <dbReference type="Pfam" id="PF01850"/>
    </source>
</evidence>
<proteinExistence type="predicted"/>
<sequence length="129" mass="14909">MKILLDTHVFLWWITDDDKLSELAREIMGDGKNTLFLSAASTWEIAIKARIGRLKIPDPPDRFIAEQVYQNAIQALPIQISHSLHVYHLPPHHEDPFDRLLIVQAELENLTLLSADQQMGKYDVKVIWK</sequence>
<dbReference type="PANTHER" id="PTHR36173:SF2">
    <property type="entry name" value="RIBONUCLEASE VAPC16"/>
    <property type="match status" value="1"/>
</dbReference>
<feature type="domain" description="PIN" evidence="1">
    <location>
        <begin position="3"/>
        <end position="123"/>
    </location>
</feature>
<dbReference type="CDD" id="cd09872">
    <property type="entry name" value="PIN_Sll0205-like"/>
    <property type="match status" value="1"/>
</dbReference>
<dbReference type="InterPro" id="IPR041705">
    <property type="entry name" value="PIN_Sll0205"/>
</dbReference>
<accession>A0A3B1CGT1</accession>
<evidence type="ECO:0000313" key="2">
    <source>
        <dbReference type="EMBL" id="VAX25781.1"/>
    </source>
</evidence>